<protein>
    <submittedName>
        <fullName evidence="2">Uncharacterized protein</fullName>
    </submittedName>
</protein>
<accession>A0A7S1T7P2</accession>
<feature type="compositionally biased region" description="Acidic residues" evidence="1">
    <location>
        <begin position="98"/>
        <end position="110"/>
    </location>
</feature>
<feature type="compositionally biased region" description="Acidic residues" evidence="1">
    <location>
        <begin position="52"/>
        <end position="75"/>
    </location>
</feature>
<sequence>MARIATAETGPYTSLGEVEMEEELLRSLPQTASILEQSTLGAVEDMTEEYEDDFDAEAEDTYDDDFDEDEVADEVGEIRANSRTTPSKPPRPTTSDAAYDDDIIEEDLVR</sequence>
<name>A0A7S1T7P2_9CHLO</name>
<reference evidence="2" key="1">
    <citation type="submission" date="2021-01" db="EMBL/GenBank/DDBJ databases">
        <authorList>
            <person name="Corre E."/>
            <person name="Pelletier E."/>
            <person name="Niang G."/>
            <person name="Scheremetjew M."/>
            <person name="Finn R."/>
            <person name="Kale V."/>
            <person name="Holt S."/>
            <person name="Cochrane G."/>
            <person name="Meng A."/>
            <person name="Brown T."/>
            <person name="Cohen L."/>
        </authorList>
    </citation>
    <scope>NUCLEOTIDE SEQUENCE</scope>
    <source>
        <strain evidence="2">PLY429</strain>
    </source>
</reference>
<evidence type="ECO:0000256" key="1">
    <source>
        <dbReference type="SAM" id="MobiDB-lite"/>
    </source>
</evidence>
<feature type="region of interest" description="Disordered" evidence="1">
    <location>
        <begin position="52"/>
        <end position="110"/>
    </location>
</feature>
<organism evidence="2">
    <name type="scientific">Tetraselmis chuii</name>
    <dbReference type="NCBI Taxonomy" id="63592"/>
    <lineage>
        <taxon>Eukaryota</taxon>
        <taxon>Viridiplantae</taxon>
        <taxon>Chlorophyta</taxon>
        <taxon>core chlorophytes</taxon>
        <taxon>Chlorodendrophyceae</taxon>
        <taxon>Chlorodendrales</taxon>
        <taxon>Chlorodendraceae</taxon>
        <taxon>Tetraselmis</taxon>
    </lineage>
</organism>
<dbReference type="EMBL" id="HBGG01041958">
    <property type="protein sequence ID" value="CAD9226779.1"/>
    <property type="molecule type" value="Transcribed_RNA"/>
</dbReference>
<proteinExistence type="predicted"/>
<evidence type="ECO:0000313" key="2">
    <source>
        <dbReference type="EMBL" id="CAD9226779.1"/>
    </source>
</evidence>
<gene>
    <name evidence="2" type="ORF">TCHU04912_LOCUS21648</name>
</gene>
<dbReference type="AlphaFoldDB" id="A0A7S1T7P2"/>